<dbReference type="OrthoDB" id="282848at2"/>
<feature type="signal peptide" evidence="1">
    <location>
        <begin position="1"/>
        <end position="28"/>
    </location>
</feature>
<name>A0A517YPL8_9BACT</name>
<accession>A0A517YPL8</accession>
<evidence type="ECO:0000313" key="2">
    <source>
        <dbReference type="EMBL" id="QDU32163.1"/>
    </source>
</evidence>
<organism evidence="2 3">
    <name type="scientific">Poriferisphaera corsica</name>
    <dbReference type="NCBI Taxonomy" id="2528020"/>
    <lineage>
        <taxon>Bacteria</taxon>
        <taxon>Pseudomonadati</taxon>
        <taxon>Planctomycetota</taxon>
        <taxon>Phycisphaerae</taxon>
        <taxon>Phycisphaerales</taxon>
        <taxon>Phycisphaeraceae</taxon>
        <taxon>Poriferisphaera</taxon>
    </lineage>
</organism>
<gene>
    <name evidence="2" type="ORF">KS4_01920</name>
</gene>
<reference evidence="2 3" key="1">
    <citation type="submission" date="2019-02" db="EMBL/GenBank/DDBJ databases">
        <title>Deep-cultivation of Planctomycetes and their phenomic and genomic characterization uncovers novel biology.</title>
        <authorList>
            <person name="Wiegand S."/>
            <person name="Jogler M."/>
            <person name="Boedeker C."/>
            <person name="Pinto D."/>
            <person name="Vollmers J."/>
            <person name="Rivas-Marin E."/>
            <person name="Kohn T."/>
            <person name="Peeters S.H."/>
            <person name="Heuer A."/>
            <person name="Rast P."/>
            <person name="Oberbeckmann S."/>
            <person name="Bunk B."/>
            <person name="Jeske O."/>
            <person name="Meyerdierks A."/>
            <person name="Storesund J.E."/>
            <person name="Kallscheuer N."/>
            <person name="Luecker S."/>
            <person name="Lage O.M."/>
            <person name="Pohl T."/>
            <person name="Merkel B.J."/>
            <person name="Hornburger P."/>
            <person name="Mueller R.-W."/>
            <person name="Bruemmer F."/>
            <person name="Labrenz M."/>
            <person name="Spormann A.M."/>
            <person name="Op den Camp H."/>
            <person name="Overmann J."/>
            <person name="Amann R."/>
            <person name="Jetten M.S.M."/>
            <person name="Mascher T."/>
            <person name="Medema M.H."/>
            <person name="Devos D.P."/>
            <person name="Kaster A.-K."/>
            <person name="Ovreas L."/>
            <person name="Rohde M."/>
            <person name="Galperin M.Y."/>
            <person name="Jogler C."/>
        </authorList>
    </citation>
    <scope>NUCLEOTIDE SEQUENCE [LARGE SCALE GENOMIC DNA]</scope>
    <source>
        <strain evidence="2 3">KS4</strain>
    </source>
</reference>
<sequence length="209" mass="23139" precursor="true">MKRTFGLVTVLAATLCLLSSDFVGSVQAYPQPQIVSRSWQLDFDFQTPKPIAVEDAFGNVKWYWYMLYSVENNSAKKRFLSPEVTVATDSGKIITAGRNVPSNVFNAVQAAEGNPYLIDPLLVVDELLVGSDYSKETVAIWPAFDHDVDEMRVFVAGLSGESAYAENALTKERVLLRRVKMLTFSTPGNLVGNIKNQPVVLQADAEVMR</sequence>
<evidence type="ECO:0000313" key="3">
    <source>
        <dbReference type="Proteomes" id="UP000317369"/>
    </source>
</evidence>
<dbReference type="AlphaFoldDB" id="A0A517YPL8"/>
<keyword evidence="1" id="KW-0732">Signal</keyword>
<dbReference type="Proteomes" id="UP000317369">
    <property type="component" value="Chromosome"/>
</dbReference>
<evidence type="ECO:0000256" key="1">
    <source>
        <dbReference type="SAM" id="SignalP"/>
    </source>
</evidence>
<dbReference type="KEGG" id="pcor:KS4_01920"/>
<protein>
    <submittedName>
        <fullName evidence="2">Uncharacterized protein</fullName>
    </submittedName>
</protein>
<dbReference type="EMBL" id="CP036425">
    <property type="protein sequence ID" value="QDU32163.1"/>
    <property type="molecule type" value="Genomic_DNA"/>
</dbReference>
<feature type="chain" id="PRO_5021893306" evidence="1">
    <location>
        <begin position="29"/>
        <end position="209"/>
    </location>
</feature>
<proteinExistence type="predicted"/>
<keyword evidence="3" id="KW-1185">Reference proteome</keyword>
<dbReference type="RefSeq" id="WP_145073281.1">
    <property type="nucleotide sequence ID" value="NZ_CP036425.1"/>
</dbReference>